<dbReference type="OrthoDB" id="878483at2"/>
<dbReference type="Proteomes" id="UP000318413">
    <property type="component" value="Unassembled WGS sequence"/>
</dbReference>
<keyword evidence="3" id="KW-1185">Reference proteome</keyword>
<organism evidence="2 3">
    <name type="scientific">Sphingomonas oligophenolica</name>
    <dbReference type="NCBI Taxonomy" id="301154"/>
    <lineage>
        <taxon>Bacteria</taxon>
        <taxon>Pseudomonadati</taxon>
        <taxon>Pseudomonadota</taxon>
        <taxon>Alphaproteobacteria</taxon>
        <taxon>Sphingomonadales</taxon>
        <taxon>Sphingomonadaceae</taxon>
        <taxon>Sphingomonas</taxon>
    </lineage>
</organism>
<comment type="caution">
    <text evidence="2">The sequence shown here is derived from an EMBL/GenBank/DDBJ whole genome shotgun (WGS) entry which is preliminary data.</text>
</comment>
<gene>
    <name evidence="2" type="ORF">EAH84_13250</name>
</gene>
<protein>
    <submittedName>
        <fullName evidence="2">Uncharacterized protein</fullName>
    </submittedName>
</protein>
<sequence>MFHRHPVLTAMTLTLGLATAGCNRESSTTNLASGDAIAVATHTNRIEPGPSASAPVPKPAGEPQHSTSPQLAKLAPRLAVDGEGLRLFDPTTTSASPIPFGRPQAAVIAAIERFRGPSDQGVNQDCGAGPVDYASWSDGLSLVFQQHRFVGWGLDHRAAGTIATASGIGPGSTRAELESTYANVDVNRTSLGNEFTAGGFSGVIDGSTAASKITDMWAGTNCAAR</sequence>
<dbReference type="PROSITE" id="PS51257">
    <property type="entry name" value="PROKAR_LIPOPROTEIN"/>
    <property type="match status" value="1"/>
</dbReference>
<evidence type="ECO:0000313" key="2">
    <source>
        <dbReference type="EMBL" id="TPG09946.1"/>
    </source>
</evidence>
<dbReference type="RefSeq" id="WP_140872495.1">
    <property type="nucleotide sequence ID" value="NZ_RCZK01000013.1"/>
</dbReference>
<proteinExistence type="predicted"/>
<dbReference type="AlphaFoldDB" id="A0A502CDT3"/>
<evidence type="ECO:0000313" key="3">
    <source>
        <dbReference type="Proteomes" id="UP000318413"/>
    </source>
</evidence>
<accession>A0A502CDT3</accession>
<feature type="region of interest" description="Disordered" evidence="1">
    <location>
        <begin position="45"/>
        <end position="69"/>
    </location>
</feature>
<evidence type="ECO:0000256" key="1">
    <source>
        <dbReference type="SAM" id="MobiDB-lite"/>
    </source>
</evidence>
<reference evidence="2 3" key="1">
    <citation type="journal article" date="2019" name="Environ. Microbiol.">
        <title>Species interactions and distinct microbial communities in high Arctic permafrost affected cryosols are associated with the CH4 and CO2 gas fluxes.</title>
        <authorList>
            <person name="Altshuler I."/>
            <person name="Hamel J."/>
            <person name="Turney S."/>
            <person name="Magnuson E."/>
            <person name="Levesque R."/>
            <person name="Greer C."/>
            <person name="Whyte L.G."/>
        </authorList>
    </citation>
    <scope>NUCLEOTIDE SEQUENCE [LARGE SCALE GENOMIC DNA]</scope>
    <source>
        <strain evidence="2 3">S5.1</strain>
    </source>
</reference>
<name>A0A502CDT3_9SPHN</name>
<dbReference type="EMBL" id="RCZK01000013">
    <property type="protein sequence ID" value="TPG09946.1"/>
    <property type="molecule type" value="Genomic_DNA"/>
</dbReference>